<dbReference type="Proteomes" id="UP000237144">
    <property type="component" value="Unassembled WGS sequence"/>
</dbReference>
<dbReference type="STRING" id="741276.A0A2S5B5M3"/>
<feature type="domain" description="Metallo-beta-lactamase" evidence="2">
    <location>
        <begin position="67"/>
        <end position="283"/>
    </location>
</feature>
<reference evidence="3 4" key="1">
    <citation type="journal article" date="2018" name="Front. Microbiol.">
        <title>Prospects for Fungal Bioremediation of Acidic Radioactive Waste Sites: Characterization and Genome Sequence of Rhodotorula taiwanensis MD1149.</title>
        <authorList>
            <person name="Tkavc R."/>
            <person name="Matrosova V.Y."/>
            <person name="Grichenko O.E."/>
            <person name="Gostincar C."/>
            <person name="Volpe R.P."/>
            <person name="Klimenkova P."/>
            <person name="Gaidamakova E.K."/>
            <person name="Zhou C.E."/>
            <person name="Stewart B.J."/>
            <person name="Lyman M.G."/>
            <person name="Malfatti S.A."/>
            <person name="Rubinfeld B."/>
            <person name="Courtot M."/>
            <person name="Singh J."/>
            <person name="Dalgard C.L."/>
            <person name="Hamilton T."/>
            <person name="Frey K.G."/>
            <person name="Gunde-Cimerman N."/>
            <person name="Dugan L."/>
            <person name="Daly M.J."/>
        </authorList>
    </citation>
    <scope>NUCLEOTIDE SEQUENCE [LARGE SCALE GENOMIC DNA]</scope>
    <source>
        <strain evidence="3 4">MD1149</strain>
    </source>
</reference>
<evidence type="ECO:0000313" key="3">
    <source>
        <dbReference type="EMBL" id="POY72082.1"/>
    </source>
</evidence>
<dbReference type="AlphaFoldDB" id="A0A2S5B5M3"/>
<gene>
    <name evidence="3" type="ORF">BMF94_4889</name>
</gene>
<feature type="compositionally biased region" description="Basic and acidic residues" evidence="1">
    <location>
        <begin position="398"/>
        <end position="413"/>
    </location>
</feature>
<evidence type="ECO:0000259" key="2">
    <source>
        <dbReference type="Pfam" id="PF12706"/>
    </source>
</evidence>
<comment type="caution">
    <text evidence="3">The sequence shown here is derived from an EMBL/GenBank/DDBJ whole genome shotgun (WGS) entry which is preliminary data.</text>
</comment>
<sequence>MAKRISFTVIGSGCSTASPDPMCRLRPDPCCPPCKDAFANPLTSRNVRGNTSAAIRIEHDDGAEPDTIVIDCGKTFRESALHLFAREDIRKITLVITHAHIDAFGGLDDTRPWISSSAGVQDHIDVYCTRLTHDGIKKTFYWLFDDPSKPKSTNHLPKFRWHIMPDDEDWKVCGITLSPFQFHHAKHGTQTTLCTAFLIDHSVLYASDVFYIPKTEWTGLREKLREKLTLPTRDGQYTSSRPRLQVAILDATSVFAFYTPHFSVGQAIATARRLGALRTIFTGIPHGYSHATWEAWCRAFAQHHAAVSSTPEEGPKGMPDLWWDWREQERRAVETTNGERDWSERSFFKHAMESVRLWESEEALRQQKGGPARLHGIDTRPAHDGMTFSWTSLQPTHHPHDARAEGLEPHRGH</sequence>
<dbReference type="InterPro" id="IPR001279">
    <property type="entry name" value="Metallo-B-lactamas"/>
</dbReference>
<dbReference type="PANTHER" id="PTHR42663:SF6">
    <property type="entry name" value="HYDROLASE C777.06C-RELATED"/>
    <property type="match status" value="1"/>
</dbReference>
<protein>
    <recommendedName>
        <fullName evidence="2">Metallo-beta-lactamase domain-containing protein</fullName>
    </recommendedName>
</protein>
<keyword evidence="4" id="KW-1185">Reference proteome</keyword>
<dbReference type="CDD" id="cd16279">
    <property type="entry name" value="metallo-hydrolase-like_MBL-fold"/>
    <property type="match status" value="1"/>
</dbReference>
<feature type="region of interest" description="Disordered" evidence="1">
    <location>
        <begin position="366"/>
        <end position="413"/>
    </location>
</feature>
<name>A0A2S5B5M3_9BASI</name>
<dbReference type="Gene3D" id="3.60.15.10">
    <property type="entry name" value="Ribonuclease Z/Hydroxyacylglutathione hydrolase-like"/>
    <property type="match status" value="1"/>
</dbReference>
<dbReference type="SUPFAM" id="SSF56281">
    <property type="entry name" value="Metallo-hydrolase/oxidoreductase"/>
    <property type="match status" value="1"/>
</dbReference>
<accession>A0A2S5B5M3</accession>
<evidence type="ECO:0000313" key="4">
    <source>
        <dbReference type="Proteomes" id="UP000237144"/>
    </source>
</evidence>
<dbReference type="Pfam" id="PF12706">
    <property type="entry name" value="Lactamase_B_2"/>
    <property type="match status" value="1"/>
</dbReference>
<evidence type="ECO:0000256" key="1">
    <source>
        <dbReference type="SAM" id="MobiDB-lite"/>
    </source>
</evidence>
<dbReference type="EMBL" id="PJQD01000059">
    <property type="protein sequence ID" value="POY72082.1"/>
    <property type="molecule type" value="Genomic_DNA"/>
</dbReference>
<organism evidence="3 4">
    <name type="scientific">Rhodotorula taiwanensis</name>
    <dbReference type="NCBI Taxonomy" id="741276"/>
    <lineage>
        <taxon>Eukaryota</taxon>
        <taxon>Fungi</taxon>
        <taxon>Dikarya</taxon>
        <taxon>Basidiomycota</taxon>
        <taxon>Pucciniomycotina</taxon>
        <taxon>Microbotryomycetes</taxon>
        <taxon>Sporidiobolales</taxon>
        <taxon>Sporidiobolaceae</taxon>
        <taxon>Rhodotorula</taxon>
    </lineage>
</organism>
<dbReference type="PANTHER" id="PTHR42663">
    <property type="entry name" value="HYDROLASE C777.06C-RELATED-RELATED"/>
    <property type="match status" value="1"/>
</dbReference>
<dbReference type="InterPro" id="IPR036866">
    <property type="entry name" value="RibonucZ/Hydroxyglut_hydro"/>
</dbReference>
<proteinExistence type="predicted"/>
<dbReference type="OrthoDB" id="341300at2759"/>